<organism evidence="2 3">
    <name type="scientific">Trichoplusia ni</name>
    <name type="common">Cabbage looper</name>
    <dbReference type="NCBI Taxonomy" id="7111"/>
    <lineage>
        <taxon>Eukaryota</taxon>
        <taxon>Metazoa</taxon>
        <taxon>Ecdysozoa</taxon>
        <taxon>Arthropoda</taxon>
        <taxon>Hexapoda</taxon>
        <taxon>Insecta</taxon>
        <taxon>Pterygota</taxon>
        <taxon>Neoptera</taxon>
        <taxon>Endopterygota</taxon>
        <taxon>Lepidoptera</taxon>
        <taxon>Glossata</taxon>
        <taxon>Ditrysia</taxon>
        <taxon>Noctuoidea</taxon>
        <taxon>Noctuidae</taxon>
        <taxon>Plusiinae</taxon>
        <taxon>Trichoplusia</taxon>
    </lineage>
</organism>
<dbReference type="RefSeq" id="XP_026746697.1">
    <property type="nucleotide sequence ID" value="XM_026890896.1"/>
</dbReference>
<dbReference type="Proteomes" id="UP000322000">
    <property type="component" value="Unplaced"/>
</dbReference>
<feature type="region of interest" description="Disordered" evidence="1">
    <location>
        <begin position="1"/>
        <end position="92"/>
    </location>
</feature>
<reference evidence="3" key="1">
    <citation type="submission" date="2025-08" db="UniProtKB">
        <authorList>
            <consortium name="RefSeq"/>
        </authorList>
    </citation>
    <scope>IDENTIFICATION</scope>
</reference>
<dbReference type="KEGG" id="tnl:113507954"/>
<name>A0A7E5X2M1_TRINI</name>
<feature type="compositionally biased region" description="Polar residues" evidence="1">
    <location>
        <begin position="46"/>
        <end position="70"/>
    </location>
</feature>
<protein>
    <submittedName>
        <fullName evidence="3">Uncharacterized protein LOC113507954</fullName>
    </submittedName>
</protein>
<evidence type="ECO:0000313" key="3">
    <source>
        <dbReference type="RefSeq" id="XP_026746697.1"/>
    </source>
</evidence>
<accession>A0A7E5X2M1</accession>
<dbReference type="AlphaFoldDB" id="A0A7E5X2M1"/>
<dbReference type="InParanoid" id="A0A7E5X2M1"/>
<evidence type="ECO:0000256" key="1">
    <source>
        <dbReference type="SAM" id="MobiDB-lite"/>
    </source>
</evidence>
<sequence length="139" mass="15200">MPIAPMQTESRRSSSDGSSSSDSESSNDELNNECVTAVNDSIEPVASTSRSTANTPLSTLGLTSNTNPIQSLDCEDNNSSNKGRKRKSTPNTWIRNKAKILRNSGSLATNSILPFSNRKRINVRIVHHTVMPQKTIRKN</sequence>
<proteinExistence type="predicted"/>
<feature type="compositionally biased region" description="Low complexity" evidence="1">
    <location>
        <begin position="15"/>
        <end position="24"/>
    </location>
</feature>
<evidence type="ECO:0000313" key="2">
    <source>
        <dbReference type="Proteomes" id="UP000322000"/>
    </source>
</evidence>
<keyword evidence="2" id="KW-1185">Reference proteome</keyword>
<dbReference type="GeneID" id="113507954"/>
<gene>
    <name evidence="3" type="primary">LOC113507954</name>
</gene>